<name>A0ABR1USS2_9PEZI</name>
<organism evidence="2 3">
    <name type="scientific">Apiospora phragmitis</name>
    <dbReference type="NCBI Taxonomy" id="2905665"/>
    <lineage>
        <taxon>Eukaryota</taxon>
        <taxon>Fungi</taxon>
        <taxon>Dikarya</taxon>
        <taxon>Ascomycota</taxon>
        <taxon>Pezizomycotina</taxon>
        <taxon>Sordariomycetes</taxon>
        <taxon>Xylariomycetidae</taxon>
        <taxon>Amphisphaeriales</taxon>
        <taxon>Apiosporaceae</taxon>
        <taxon>Apiospora</taxon>
    </lineage>
</organism>
<keyword evidence="3" id="KW-1185">Reference proteome</keyword>
<dbReference type="Proteomes" id="UP001480595">
    <property type="component" value="Unassembled WGS sequence"/>
</dbReference>
<evidence type="ECO:0000313" key="2">
    <source>
        <dbReference type="EMBL" id="KAK8061978.1"/>
    </source>
</evidence>
<gene>
    <name evidence="2" type="ORF">PG994_008344</name>
</gene>
<accession>A0ABR1USS2</accession>
<proteinExistence type="predicted"/>
<feature type="region of interest" description="Disordered" evidence="1">
    <location>
        <begin position="1"/>
        <end position="26"/>
    </location>
</feature>
<sequence>MEEEAEDGFDGDHPDTGSGHPVFWRNRSPAEQDTMCCGVAFVQGTFHPAKQYEASLVMRLSVKTCYLSRYLVQTSPI</sequence>
<reference evidence="2 3" key="1">
    <citation type="submission" date="2023-01" db="EMBL/GenBank/DDBJ databases">
        <title>Analysis of 21 Apiospora genomes using comparative genomics revels a genus with tremendous synthesis potential of carbohydrate active enzymes and secondary metabolites.</title>
        <authorList>
            <person name="Sorensen T."/>
        </authorList>
    </citation>
    <scope>NUCLEOTIDE SEQUENCE [LARGE SCALE GENOMIC DNA]</scope>
    <source>
        <strain evidence="2 3">CBS 135458</strain>
    </source>
</reference>
<dbReference type="RefSeq" id="XP_066715240.1">
    <property type="nucleotide sequence ID" value="XM_066859753.1"/>
</dbReference>
<dbReference type="EMBL" id="JAQQWL010000008">
    <property type="protein sequence ID" value="KAK8061978.1"/>
    <property type="molecule type" value="Genomic_DNA"/>
</dbReference>
<protein>
    <submittedName>
        <fullName evidence="2">Uncharacterized protein</fullName>
    </submittedName>
</protein>
<evidence type="ECO:0000256" key="1">
    <source>
        <dbReference type="SAM" id="MobiDB-lite"/>
    </source>
</evidence>
<comment type="caution">
    <text evidence="2">The sequence shown here is derived from an EMBL/GenBank/DDBJ whole genome shotgun (WGS) entry which is preliminary data.</text>
</comment>
<evidence type="ECO:0000313" key="3">
    <source>
        <dbReference type="Proteomes" id="UP001480595"/>
    </source>
</evidence>
<dbReference type="GeneID" id="92092816"/>